<sequence length="120" mass="12982">MNPVGAKEPAPVEQTGPPPSVITHRLLSRWGTRSGYVLKMLNDLERPPAYSDTDIAALLADLQATVNGATSLTEWAESAAVPVDRIVAGADLTYLRLAAHDSEGSPIVLMLREHIWQRAI</sequence>
<comment type="caution">
    <text evidence="2">The sequence shown here is derived from an EMBL/GenBank/DDBJ whole genome shotgun (WGS) entry which is preliminary data.</text>
</comment>
<organism evidence="2 3">
    <name type="scientific">Agrococcus baldri</name>
    <dbReference type="NCBI Taxonomy" id="153730"/>
    <lineage>
        <taxon>Bacteria</taxon>
        <taxon>Bacillati</taxon>
        <taxon>Actinomycetota</taxon>
        <taxon>Actinomycetes</taxon>
        <taxon>Micrococcales</taxon>
        <taxon>Microbacteriaceae</taxon>
        <taxon>Agrococcus</taxon>
    </lineage>
</organism>
<protein>
    <submittedName>
        <fullName evidence="2">Uncharacterized protein</fullName>
    </submittedName>
</protein>
<keyword evidence="3" id="KW-1185">Reference proteome</keyword>
<reference evidence="2 3" key="1">
    <citation type="submission" date="2016-10" db="EMBL/GenBank/DDBJ databases">
        <authorList>
            <person name="Varghese N."/>
            <person name="Submissions S."/>
        </authorList>
    </citation>
    <scope>NUCLEOTIDE SEQUENCE [LARGE SCALE GENOMIC DNA]</scope>
    <source>
        <strain evidence="2 3">IAM 15147</strain>
    </source>
</reference>
<gene>
    <name evidence="2" type="ORF">SAMN04487783_0427</name>
</gene>
<dbReference type="EMBL" id="FOZN01000001">
    <property type="protein sequence ID" value="SFS00189.1"/>
    <property type="molecule type" value="Genomic_DNA"/>
</dbReference>
<accession>A0AA94HKI8</accession>
<evidence type="ECO:0000313" key="2">
    <source>
        <dbReference type="EMBL" id="SFS00189.1"/>
    </source>
</evidence>
<name>A0AA94HKI8_9MICO</name>
<dbReference type="Proteomes" id="UP000198506">
    <property type="component" value="Unassembled WGS sequence"/>
</dbReference>
<evidence type="ECO:0000256" key="1">
    <source>
        <dbReference type="SAM" id="MobiDB-lite"/>
    </source>
</evidence>
<dbReference type="AlphaFoldDB" id="A0AA94HKI8"/>
<feature type="region of interest" description="Disordered" evidence="1">
    <location>
        <begin position="1"/>
        <end position="21"/>
    </location>
</feature>
<evidence type="ECO:0000313" key="3">
    <source>
        <dbReference type="Proteomes" id="UP000198506"/>
    </source>
</evidence>
<proteinExistence type="predicted"/>